<name>A0A0V0TGJ3_9BILA</name>
<feature type="transmembrane region" description="Helical" evidence="1">
    <location>
        <begin position="12"/>
        <end position="34"/>
    </location>
</feature>
<protein>
    <submittedName>
        <fullName evidence="2">Uncharacterized protein</fullName>
    </submittedName>
</protein>
<reference evidence="2 3" key="1">
    <citation type="submission" date="2015-01" db="EMBL/GenBank/DDBJ databases">
        <title>Evolution of Trichinella species and genotypes.</title>
        <authorList>
            <person name="Korhonen P.K."/>
            <person name="Edoardo P."/>
            <person name="Giuseppe L.R."/>
            <person name="Gasser R.B."/>
        </authorList>
    </citation>
    <scope>NUCLEOTIDE SEQUENCE [LARGE SCALE GENOMIC DNA]</scope>
    <source>
        <strain evidence="2">ISS417</strain>
    </source>
</reference>
<dbReference type="EMBL" id="JYDJ01000280">
    <property type="protein sequence ID" value="KRX38152.1"/>
    <property type="molecule type" value="Genomic_DNA"/>
</dbReference>
<evidence type="ECO:0000313" key="3">
    <source>
        <dbReference type="Proteomes" id="UP000055048"/>
    </source>
</evidence>
<sequence>MSPSNVGNFGIGMVELVLGSLFLVAGGWFVEFYYCRVSFFLRHAVQVTLPRIEEKLCCVSQGSSYLVDGFYVSWSSAKLLQLIYPILQCRSFGVVCSGSAPLTGHGSGRVVCGGYLIAGWIHRLLVRLRLGGPKNVEKSFVRT</sequence>
<dbReference type="Proteomes" id="UP000055048">
    <property type="component" value="Unassembled WGS sequence"/>
</dbReference>
<evidence type="ECO:0000313" key="2">
    <source>
        <dbReference type="EMBL" id="KRX38152.1"/>
    </source>
</evidence>
<evidence type="ECO:0000256" key="1">
    <source>
        <dbReference type="SAM" id="Phobius"/>
    </source>
</evidence>
<organism evidence="2 3">
    <name type="scientific">Trichinella murrelli</name>
    <dbReference type="NCBI Taxonomy" id="144512"/>
    <lineage>
        <taxon>Eukaryota</taxon>
        <taxon>Metazoa</taxon>
        <taxon>Ecdysozoa</taxon>
        <taxon>Nematoda</taxon>
        <taxon>Enoplea</taxon>
        <taxon>Dorylaimia</taxon>
        <taxon>Trichinellida</taxon>
        <taxon>Trichinellidae</taxon>
        <taxon>Trichinella</taxon>
    </lineage>
</organism>
<dbReference type="AlphaFoldDB" id="A0A0V0TGJ3"/>
<comment type="caution">
    <text evidence="2">The sequence shown here is derived from an EMBL/GenBank/DDBJ whole genome shotgun (WGS) entry which is preliminary data.</text>
</comment>
<accession>A0A0V0TGJ3</accession>
<keyword evidence="1" id="KW-1133">Transmembrane helix</keyword>
<gene>
    <name evidence="2" type="ORF">T05_9826</name>
</gene>
<keyword evidence="1" id="KW-0472">Membrane</keyword>
<keyword evidence="1" id="KW-0812">Transmembrane</keyword>
<proteinExistence type="predicted"/>
<keyword evidence="3" id="KW-1185">Reference proteome</keyword>